<sequence>MIHKESPPLKSLCPSSQNDYPLLPISNHRQYPAVLHYRPTYQPANQPITRSVPSDPGANVIDHVIWSGLALFAPFAGRGKSFALILRHFQVGGSELEKALTRGAVVVVARSRVWKPSHEAEEMYVVIPDELKRDGPVNGTDQRPLARIQIIHGNFLSRVTRFMDIHGRIDLPEGYHFCIPQVTFRHIFPFRNPNNTRIKLARSKGWLKMFVALFQVIYAVITLYRTRGDQLALFGYAAFGLSVFPYAFMSMAYLICTGFVGEYSHLYLLQTAIMAEAMARKPGCISGAIGDFERREPGAKDEQVASSVDDAAADENAGGAASSGGQNGPPDIFTHAKISLRRETPSHGQPIDILKIQVDGRKPMEFTYLPPEDKFQSPEITFKISCIADQHRLPDAASSVVSDRAKLMNAKLMRFLQYVIIPLALVSPYLLIYLLTRFEARSSTVTQRAWMMAWIGSGQLAFLIHFMVAMANPGLCPTAISNPWGMLILPIIGVILVVIGLHGFIIVGKMLMQFGTCSAVP</sequence>
<protein>
    <submittedName>
        <fullName evidence="2">Uncharacterized protein</fullName>
    </submittedName>
</protein>
<name>A0A067P8D9_9AGAM</name>
<keyword evidence="1" id="KW-0472">Membrane</keyword>
<dbReference type="EMBL" id="KL197751">
    <property type="protein sequence ID" value="KDQ51173.1"/>
    <property type="molecule type" value="Genomic_DNA"/>
</dbReference>
<keyword evidence="1" id="KW-0812">Transmembrane</keyword>
<proteinExistence type="predicted"/>
<feature type="transmembrane region" description="Helical" evidence="1">
    <location>
        <begin position="206"/>
        <end position="224"/>
    </location>
</feature>
<feature type="transmembrane region" description="Helical" evidence="1">
    <location>
        <begin position="415"/>
        <end position="436"/>
    </location>
</feature>
<dbReference type="Proteomes" id="UP000027265">
    <property type="component" value="Unassembled WGS sequence"/>
</dbReference>
<dbReference type="InParanoid" id="A0A067P8D9"/>
<dbReference type="AlphaFoldDB" id="A0A067P8D9"/>
<keyword evidence="3" id="KW-1185">Reference proteome</keyword>
<feature type="transmembrane region" description="Helical" evidence="1">
    <location>
        <begin position="448"/>
        <end position="472"/>
    </location>
</feature>
<keyword evidence="1" id="KW-1133">Transmembrane helix</keyword>
<reference evidence="3" key="1">
    <citation type="journal article" date="2014" name="Proc. Natl. Acad. Sci. U.S.A.">
        <title>Extensive sampling of basidiomycete genomes demonstrates inadequacy of the white-rot/brown-rot paradigm for wood decay fungi.</title>
        <authorList>
            <person name="Riley R."/>
            <person name="Salamov A.A."/>
            <person name="Brown D.W."/>
            <person name="Nagy L.G."/>
            <person name="Floudas D."/>
            <person name="Held B.W."/>
            <person name="Levasseur A."/>
            <person name="Lombard V."/>
            <person name="Morin E."/>
            <person name="Otillar R."/>
            <person name="Lindquist E.A."/>
            <person name="Sun H."/>
            <person name="LaButti K.M."/>
            <person name="Schmutz J."/>
            <person name="Jabbour D."/>
            <person name="Luo H."/>
            <person name="Baker S.E."/>
            <person name="Pisabarro A.G."/>
            <person name="Walton J.D."/>
            <person name="Blanchette R.A."/>
            <person name="Henrissat B."/>
            <person name="Martin F."/>
            <person name="Cullen D."/>
            <person name="Hibbett D.S."/>
            <person name="Grigoriev I.V."/>
        </authorList>
    </citation>
    <scope>NUCLEOTIDE SEQUENCE [LARGE SCALE GENOMIC DNA]</scope>
    <source>
        <strain evidence="3">MUCL 33604</strain>
    </source>
</reference>
<feature type="transmembrane region" description="Helical" evidence="1">
    <location>
        <begin position="236"/>
        <end position="260"/>
    </location>
</feature>
<dbReference type="OrthoDB" id="3253026at2759"/>
<evidence type="ECO:0000313" key="2">
    <source>
        <dbReference type="EMBL" id="KDQ51173.1"/>
    </source>
</evidence>
<feature type="transmembrane region" description="Helical" evidence="1">
    <location>
        <begin position="484"/>
        <end position="506"/>
    </location>
</feature>
<organism evidence="2 3">
    <name type="scientific">Jaapia argillacea MUCL 33604</name>
    <dbReference type="NCBI Taxonomy" id="933084"/>
    <lineage>
        <taxon>Eukaryota</taxon>
        <taxon>Fungi</taxon>
        <taxon>Dikarya</taxon>
        <taxon>Basidiomycota</taxon>
        <taxon>Agaricomycotina</taxon>
        <taxon>Agaricomycetes</taxon>
        <taxon>Agaricomycetidae</taxon>
        <taxon>Jaapiales</taxon>
        <taxon>Jaapiaceae</taxon>
        <taxon>Jaapia</taxon>
    </lineage>
</organism>
<accession>A0A067P8D9</accession>
<dbReference type="HOGENOM" id="CLU_020135_1_0_1"/>
<evidence type="ECO:0000256" key="1">
    <source>
        <dbReference type="SAM" id="Phobius"/>
    </source>
</evidence>
<gene>
    <name evidence="2" type="ORF">JAAARDRAFT_211303</name>
</gene>
<evidence type="ECO:0000313" key="3">
    <source>
        <dbReference type="Proteomes" id="UP000027265"/>
    </source>
</evidence>